<organism evidence="4 5">
    <name type="scientific">Candidatus Borkfalkia excrementigallinarum</name>
    <dbReference type="NCBI Taxonomy" id="2838506"/>
    <lineage>
        <taxon>Bacteria</taxon>
        <taxon>Bacillati</taxon>
        <taxon>Bacillota</taxon>
        <taxon>Clostridia</taxon>
        <taxon>Christensenellales</taxon>
        <taxon>Christensenellaceae</taxon>
        <taxon>Candidatus Borkfalkia</taxon>
    </lineage>
</organism>
<keyword evidence="2" id="KW-0812">Transmembrane</keyword>
<dbReference type="GO" id="GO:0016020">
    <property type="term" value="C:membrane"/>
    <property type="evidence" value="ECO:0007669"/>
    <property type="project" value="InterPro"/>
</dbReference>
<evidence type="ECO:0000256" key="2">
    <source>
        <dbReference type="SAM" id="Phobius"/>
    </source>
</evidence>
<sequence>MWIAAAIFSALFAGITAILSKCGIKNANSDVATAVRTSVVLVMAWAIVLLTGAYAGLAAITARSWVFLILSGAATGASWICYFKALSLGEVSKVAAVDKSSAVLSVLFAIILFPDERVFGGSN</sequence>
<dbReference type="Pfam" id="PF00892">
    <property type="entry name" value="EamA"/>
    <property type="match status" value="1"/>
</dbReference>
<keyword evidence="2" id="KW-1133">Transmembrane helix</keyword>
<dbReference type="AlphaFoldDB" id="A0A9D2CT51"/>
<name>A0A9D2CT51_9FIRM</name>
<feature type="domain" description="EamA" evidence="3">
    <location>
        <begin position="2"/>
        <end position="113"/>
    </location>
</feature>
<dbReference type="InterPro" id="IPR037185">
    <property type="entry name" value="EmrE-like"/>
</dbReference>
<comment type="caution">
    <text evidence="4">The sequence shown here is derived from an EMBL/GenBank/DDBJ whole genome shotgun (WGS) entry which is preliminary data.</text>
</comment>
<feature type="transmembrane region" description="Helical" evidence="2">
    <location>
        <begin position="65"/>
        <end position="85"/>
    </location>
</feature>
<evidence type="ECO:0000313" key="4">
    <source>
        <dbReference type="EMBL" id="HIY97381.1"/>
    </source>
</evidence>
<keyword evidence="2" id="KW-0472">Membrane</keyword>
<gene>
    <name evidence="4" type="ORF">H9729_06805</name>
</gene>
<accession>A0A9D2CT51</accession>
<dbReference type="SUPFAM" id="SSF103481">
    <property type="entry name" value="Multidrug resistance efflux transporter EmrE"/>
    <property type="match status" value="1"/>
</dbReference>
<proteinExistence type="inferred from homology"/>
<protein>
    <submittedName>
        <fullName evidence="4">EamA family transporter</fullName>
    </submittedName>
</protein>
<evidence type="ECO:0000256" key="1">
    <source>
        <dbReference type="ARBA" id="ARBA00007362"/>
    </source>
</evidence>
<reference evidence="4" key="2">
    <citation type="submission" date="2021-04" db="EMBL/GenBank/DDBJ databases">
        <authorList>
            <person name="Gilroy R."/>
        </authorList>
    </citation>
    <scope>NUCLEOTIDE SEQUENCE</scope>
    <source>
        <strain evidence="4">1345</strain>
    </source>
</reference>
<dbReference type="EMBL" id="DXCQ01000062">
    <property type="protein sequence ID" value="HIY97381.1"/>
    <property type="molecule type" value="Genomic_DNA"/>
</dbReference>
<dbReference type="InterPro" id="IPR000620">
    <property type="entry name" value="EamA_dom"/>
</dbReference>
<feature type="transmembrane region" description="Helical" evidence="2">
    <location>
        <begin position="36"/>
        <end position="58"/>
    </location>
</feature>
<evidence type="ECO:0000313" key="5">
    <source>
        <dbReference type="Proteomes" id="UP000886750"/>
    </source>
</evidence>
<dbReference type="Proteomes" id="UP000886750">
    <property type="component" value="Unassembled WGS sequence"/>
</dbReference>
<comment type="similarity">
    <text evidence="1">Belongs to the EamA transporter family.</text>
</comment>
<evidence type="ECO:0000259" key="3">
    <source>
        <dbReference type="Pfam" id="PF00892"/>
    </source>
</evidence>
<reference evidence="4" key="1">
    <citation type="journal article" date="2021" name="PeerJ">
        <title>Extensive microbial diversity within the chicken gut microbiome revealed by metagenomics and culture.</title>
        <authorList>
            <person name="Gilroy R."/>
            <person name="Ravi A."/>
            <person name="Getino M."/>
            <person name="Pursley I."/>
            <person name="Horton D.L."/>
            <person name="Alikhan N.F."/>
            <person name="Baker D."/>
            <person name="Gharbi K."/>
            <person name="Hall N."/>
            <person name="Watson M."/>
            <person name="Adriaenssens E.M."/>
            <person name="Foster-Nyarko E."/>
            <person name="Jarju S."/>
            <person name="Secka A."/>
            <person name="Antonio M."/>
            <person name="Oren A."/>
            <person name="Chaudhuri R.R."/>
            <person name="La Ragione R."/>
            <person name="Hildebrand F."/>
            <person name="Pallen M.J."/>
        </authorList>
    </citation>
    <scope>NUCLEOTIDE SEQUENCE</scope>
    <source>
        <strain evidence="4">1345</strain>
    </source>
</reference>